<keyword evidence="3" id="KW-0418">Kinase</keyword>
<evidence type="ECO:0000256" key="1">
    <source>
        <dbReference type="ARBA" id="ARBA00022527"/>
    </source>
</evidence>
<dbReference type="InterPro" id="IPR044107">
    <property type="entry name" value="PIKKc_ATM"/>
</dbReference>
<comment type="caution">
    <text evidence="7">The sequence shown here is derived from an EMBL/GenBank/DDBJ whole genome shotgun (WGS) entry which is preliminary data.</text>
</comment>
<dbReference type="PANTHER" id="PTHR37079:SF4">
    <property type="entry name" value="SERINE_THREONINE-PROTEIN KINASE ATM"/>
    <property type="match status" value="1"/>
</dbReference>
<dbReference type="SUPFAM" id="SSF56112">
    <property type="entry name" value="Protein kinase-like (PK-like)"/>
    <property type="match status" value="1"/>
</dbReference>
<dbReference type="InterPro" id="IPR018936">
    <property type="entry name" value="PI3/4_kinase_CS"/>
</dbReference>
<reference evidence="7" key="2">
    <citation type="journal article" date="2023" name="Infect Dis Poverty">
        <title>Chromosome-scale genome of the human blood fluke Schistosoma mekongi and its implications for public health.</title>
        <authorList>
            <person name="Zhou M."/>
            <person name="Xu L."/>
            <person name="Xu D."/>
            <person name="Chen W."/>
            <person name="Khan J."/>
            <person name="Hu Y."/>
            <person name="Huang H."/>
            <person name="Wei H."/>
            <person name="Zhang Y."/>
            <person name="Chusongsang P."/>
            <person name="Tanasarnprasert K."/>
            <person name="Hu X."/>
            <person name="Limpanont Y."/>
            <person name="Lv Z."/>
        </authorList>
    </citation>
    <scope>NUCLEOTIDE SEQUENCE</scope>
    <source>
        <strain evidence="7">LV_2022a</strain>
    </source>
</reference>
<dbReference type="InterPro" id="IPR000403">
    <property type="entry name" value="PI3/4_kinase_cat_dom"/>
</dbReference>
<keyword evidence="1" id="KW-0723">Serine/threonine-protein kinase</keyword>
<evidence type="ECO:0000256" key="3">
    <source>
        <dbReference type="ARBA" id="ARBA00022777"/>
    </source>
</evidence>
<dbReference type="GO" id="GO:0004674">
    <property type="term" value="F:protein serine/threonine kinase activity"/>
    <property type="evidence" value="ECO:0007669"/>
    <property type="project" value="UniProtKB-KW"/>
</dbReference>
<evidence type="ECO:0008006" key="9">
    <source>
        <dbReference type="Google" id="ProtNLM"/>
    </source>
</evidence>
<evidence type="ECO:0000313" key="8">
    <source>
        <dbReference type="Proteomes" id="UP001292079"/>
    </source>
</evidence>
<dbReference type="PANTHER" id="PTHR37079">
    <property type="entry name" value="SERINE/THREONINE-PROTEIN KINASE ATM"/>
    <property type="match status" value="1"/>
</dbReference>
<dbReference type="PROSITE" id="PS51189">
    <property type="entry name" value="FAT"/>
    <property type="match status" value="1"/>
</dbReference>
<evidence type="ECO:0000259" key="6">
    <source>
        <dbReference type="PROSITE" id="PS51189"/>
    </source>
</evidence>
<proteinExistence type="predicted"/>
<name>A0AAE1ZJG5_SCHME</name>
<dbReference type="Pfam" id="PF00454">
    <property type="entry name" value="PI3_PI4_kinase"/>
    <property type="match status" value="1"/>
</dbReference>
<dbReference type="InterPro" id="IPR038980">
    <property type="entry name" value="ATM_plant"/>
</dbReference>
<keyword evidence="2" id="KW-0808">Transferase</keyword>
<dbReference type="Proteomes" id="UP001292079">
    <property type="component" value="Unassembled WGS sequence"/>
</dbReference>
<dbReference type="CDD" id="cd05171">
    <property type="entry name" value="PIKKc_ATM"/>
    <property type="match status" value="1"/>
</dbReference>
<dbReference type="Gene3D" id="1.10.1070.11">
    <property type="entry name" value="Phosphatidylinositol 3-/4-kinase, catalytic domain"/>
    <property type="match status" value="1"/>
</dbReference>
<evidence type="ECO:0000256" key="4">
    <source>
        <dbReference type="ARBA" id="ARBA00047899"/>
    </source>
</evidence>
<feature type="domain" description="PI3K/PI4K catalytic" evidence="5">
    <location>
        <begin position="2802"/>
        <end position="3090"/>
    </location>
</feature>
<dbReference type="PROSITE" id="PS00916">
    <property type="entry name" value="PI3_4_KINASE_2"/>
    <property type="match status" value="1"/>
</dbReference>
<evidence type="ECO:0000256" key="2">
    <source>
        <dbReference type="ARBA" id="ARBA00022679"/>
    </source>
</evidence>
<gene>
    <name evidence="7" type="ORF">MN116_001623</name>
</gene>
<dbReference type="SMART" id="SM00146">
    <property type="entry name" value="PI3Kc"/>
    <property type="match status" value="1"/>
</dbReference>
<dbReference type="InterPro" id="IPR011009">
    <property type="entry name" value="Kinase-like_dom_sf"/>
</dbReference>
<keyword evidence="8" id="KW-1185">Reference proteome</keyword>
<protein>
    <recommendedName>
        <fullName evidence="9">Non-specific serine/threonine protein kinase</fullName>
    </recommendedName>
</protein>
<dbReference type="InterPro" id="IPR036940">
    <property type="entry name" value="PI3/4_kinase_cat_sf"/>
</dbReference>
<feature type="non-terminal residue" evidence="7">
    <location>
        <position position="3090"/>
    </location>
</feature>
<dbReference type="PROSITE" id="PS50290">
    <property type="entry name" value="PI3_4_KINASE_3"/>
    <property type="match status" value="1"/>
</dbReference>
<comment type="catalytic activity">
    <reaction evidence="4">
        <text>L-threonyl-[protein] + ATP = O-phospho-L-threonyl-[protein] + ADP + H(+)</text>
        <dbReference type="Rhea" id="RHEA:46608"/>
        <dbReference type="Rhea" id="RHEA-COMP:11060"/>
        <dbReference type="Rhea" id="RHEA-COMP:11605"/>
        <dbReference type="ChEBI" id="CHEBI:15378"/>
        <dbReference type="ChEBI" id="CHEBI:30013"/>
        <dbReference type="ChEBI" id="CHEBI:30616"/>
        <dbReference type="ChEBI" id="CHEBI:61977"/>
        <dbReference type="ChEBI" id="CHEBI:456216"/>
        <dbReference type="EC" id="2.7.11.1"/>
    </reaction>
</comment>
<dbReference type="PROSITE" id="PS00915">
    <property type="entry name" value="PI3_4_KINASE_1"/>
    <property type="match status" value="1"/>
</dbReference>
<evidence type="ECO:0000259" key="5">
    <source>
        <dbReference type="PROSITE" id="PS50290"/>
    </source>
</evidence>
<organism evidence="7 8">
    <name type="scientific">Schistosoma mekongi</name>
    <name type="common">Parasitic worm</name>
    <dbReference type="NCBI Taxonomy" id="38744"/>
    <lineage>
        <taxon>Eukaryota</taxon>
        <taxon>Metazoa</taxon>
        <taxon>Spiralia</taxon>
        <taxon>Lophotrochozoa</taxon>
        <taxon>Platyhelminthes</taxon>
        <taxon>Trematoda</taxon>
        <taxon>Digenea</taxon>
        <taxon>Strigeidida</taxon>
        <taxon>Schistosomatoidea</taxon>
        <taxon>Schistosomatidae</taxon>
        <taxon>Schistosoma</taxon>
    </lineage>
</organism>
<feature type="domain" description="FAT" evidence="6">
    <location>
        <begin position="2253"/>
        <end position="2652"/>
    </location>
</feature>
<dbReference type="GO" id="GO:0006281">
    <property type="term" value="P:DNA repair"/>
    <property type="evidence" value="ECO:0007669"/>
    <property type="project" value="InterPro"/>
</dbReference>
<accession>A0AAE1ZJG5</accession>
<dbReference type="Gene3D" id="3.30.1010.10">
    <property type="entry name" value="Phosphatidylinositol 3-kinase Catalytic Subunit, Chain A, domain 4"/>
    <property type="match status" value="1"/>
</dbReference>
<dbReference type="InterPro" id="IPR014009">
    <property type="entry name" value="PIK_FAT"/>
</dbReference>
<evidence type="ECO:0000313" key="7">
    <source>
        <dbReference type="EMBL" id="KAK4474472.1"/>
    </source>
</evidence>
<dbReference type="EMBL" id="JALJAT010000001">
    <property type="protein sequence ID" value="KAK4474472.1"/>
    <property type="molecule type" value="Genomic_DNA"/>
</dbReference>
<reference evidence="7" key="1">
    <citation type="submission" date="2022-04" db="EMBL/GenBank/DDBJ databases">
        <authorList>
            <person name="Xu L."/>
            <person name="Lv Z."/>
        </authorList>
    </citation>
    <scope>NUCLEOTIDE SEQUENCE</scope>
    <source>
        <strain evidence="7">LV_2022a</strain>
    </source>
</reference>
<sequence length="3090" mass="353173">MSELQCHSARGNRNETRLSLELTPYFKILQIVALHGSKGNSPINLNTFVLCFLQTVRDKDVISVHQGFFNTLCLFFLEAQSNTIVLEAKSRDGNCNSVSNQSKSTFAANLGWVCHLLRWLLCNVYTDISDWQEIALIIGQTIPDFLKLIFDGHQNNFTFSTNLDIADKSKEMDPSHPYNALQFYSEAWTKEPSWDSLSLASSFTTLSSSQHHKYRDAVEGNAVKTTDQTKVYYPASIDLAYAPHFFLTDQLPKLCSDSSSLNIVNENTDLYIHQEIVCLWRWMFIFCHYKQSFRPLTKYEENCSGSSVLLKYLLQEFKSITSRLSFQNEDTCWKTIIGLRNFFSLLAAVLMVEFGKNASDHNNKSEFFSEFFQEQVKYDTSEYQREPKKARSEVDSNPGTFVSTAFLLGTLVNLANSDTKFSCLWWLVMDWIIRFMWQNTFIMRSEGNKYELLNEIETLLVIVSGSIKVKRIPLANECLVTMMHTLVVLLNYEIRQGLISHIPLNSALSAYNEIWEFSACLFEQCSIQRNRLQGHKREGSLSGYRFLNHDRLVCNLLSALFCLHNSVRNNHFNCPNISNICLRIFTSLMKCLDLDTSHLNSSPWRIRLIVLSSTYMKLPQGLIPCDIFNVSTIPNILLFNLGIIFLLYNYVKIWNTEDYHIENDTTTIMPTEMNILLTGILWVYKSYIVTEFTPTIHSSNPWFYTESSLIQPLFSNQDHIEAIEFIRKVILIHTRLNEKLPVFSENIPSLVLLLTTELSLIHYKYCILKKECRYLDELPNVYVVLLKMVLEQTLANLISTSYKCCDLAENNLFALPIQLSTDNFGQKYKKLDIFIKSLEALLELLAYSVDDIPWISSLQLGQLINVSTSPVSYSTVGQSISENTSQPIAVSTQLKTNFGDEDFEDSTSSFVVPVEIANSQDNSSVTYLQNKLYQSVKLRIFNSLFLFGFRRKNISLLKQLYQSLQESISKIVLNDKESVKWLYKLTKNTSQSMYRIFSDKNYDCHLSSDFAELITYFISSMVDTIREMLKSLLARSNQYLRIITVVKLVRSLCMLSNSMIFMYRKLHKQSNSNLDEIGHWKLICQHIDQLIRTVWSVGAKFSRKSLQGFEVATIDCLEFWINLCSAKFIDIQSNPEYCLVLAVQHITPVATFQLAKFLQTEISPVLGKLALTDFYEPTIKLYDISIMTSSLTAHIPELVSAILIHSIMQNTDDNSKLPQWNIITELCGGSKLTRATLLKTTNVCKLIHCLLESCILYNMPIKSDETSESLPSHHYVGSILIKCLAKLYINLNFEQFVSTTQLGDTRQYYLKYAYDLMGLCPMNSDLVNRLYQVGVQFLCSRPPVNASHDLIPYCLRLTCWCAISNVMISVLFSTFSLNDYKDSEMKLVQEFSVWLFVNGHLDLLGNELTRIEHLEKLLDSLHYIFVQIRPFSIFQQNVQLLINIHHSTVYILHNLAKHLLQSEKQVQSDYSNELKQPLLQKISSILNLLVGESRCPIFNKAVYKLCELSEVNSSTCTDFSCLEEYKRYFSCLSTYNEKNFQQLLKIVSNDSELFHIVYCPQLLFYPIKMFEEMFFDMSAMFDLMPANKSVLKSDVLMQQIKSVLMKSSTEIKHTHIGLMVANVNRGEDGEGITETSSSNIVDLVISLENILNPSKSDKWFLKLLVFSDSIAKRSALHCFSVLQQVLNFRNLSNFDPIDPASMGFNYGVSVNDDFLDPMFYVKRQILSYIVSAACIPNSLTTLNSSKVLYELFSRCPSVVMSLLPQFSENHLPTFLHTILAPYIQCIDISSRSTSTRDKSTISLIGKLDPKQKAQILDSLSMLTSKLQVFLENTLTMSNNNIKLQSWLVDFVILFLESGLIQDDLFSCIKPFLQFSVELTEKLFSWLIAYCLVRFNSNNTIDKNLQQFNSTVCNGIIACLSHVASSSHSELHRFQNICLESLVAFNCFIQWIKRSRENITLNPSITINWLCAADRATVLKRPHEARLFLELAWLSDNCPNEWITTNETIHRTWVNLCRLTGDLMGLIASQTSFLSLNNSAKALKEKTSHFNVLPLLDKTKLVVHELLGNWSYLLNCYDKCYLNEEPNSSLDNSVHPKLALCLQRLGANRLFNKFSYSNNESIDLTVNKQSDITLKELRSAAAWRLSRWDNKLNDILHLDRLICPPTNWKMCGLETSFYWLLQAASQSNWFRVSEIVASQSELLIEELYSDTVQFISSDQLILCGQKIGFLNTLKQLGYHLLHANQEQCLQLTLTLLCQALNSMNFSSATYHTHDQLNVQSTLDSIEPFLTLSTSFIDVVLSKSIFPNHVQYQLRSFLIHTYLYFAEIATTSTNLSDFHLVQNWLENAINCQTFMLNLNKHFTTSLDYNWQNLKCIKLKSHLEREQGDFDLSISRLQSGLKTVNEVIEQTDKSSEYLEGYINCYIHGMTVLCNWLYESRTKSAADLLLNYINPAINLAQRLKLNPDANAFMHVAKFSDAQFTTLDSYLTSSEFATRQHFLTQAQKDVIVLSDLGEKSRLLRLLQRQSALEIDELTALTTDADHFLETAIDAYAQCLALSDDHNLLIFRFISLWLSSISSKFQGRASKINKIMLERLPRIRADKFLPLVPQLAVRLSSSCDSNSSFQSILMELIERMVDWHPHHSAFTLLFLVNAELDNDCVSNYQSAQPSGCQHPTRVNSCKASTDTGPSKSSTELSFRIQAAQQLFKRLSVGRRKELLYQMQYLTEAYVDWANADVNKYKANSGNISLPSGCKLYGLISPSLHCSPYRTMDCSLELVALPTCTFRIDRSGTYPTSDLIHVAGFSPDFHLVGGINLPKVISCLGTDGKLYRQLVKGKDDPRQDAVMQQVFTAANCLLAKHGKFNKVDLPQCSTSLVNSLKYRANWLNMDNGLRIRTYKVIPMAQRSGVIEWCEDTVPLGDWLTSERTGAHQRYRPHDMSPMQAKQRLAVVKDRTPDRKLVVFNEICEKLKPVLAYFFLEQFPSPKNWFVSRMAYIRSIAVTSIVGYLVGLGDRHPHNLLLHKSTGEIVHIDLGVAFDQGRLLPTPEMVPFRLTRDIVHALGPLGLQTGFIPAAETVLRELRRGSDVILTLLQ</sequence>